<comment type="caution">
    <text evidence="3">The sequence shown here is derived from an EMBL/GenBank/DDBJ whole genome shotgun (WGS) entry which is preliminary data.</text>
</comment>
<gene>
    <name evidence="3" type="ORF">B0T14DRAFT_207879</name>
</gene>
<feature type="compositionally biased region" description="Polar residues" evidence="1">
    <location>
        <begin position="200"/>
        <end position="213"/>
    </location>
</feature>
<sequence>MSFANTNIAPLAQLLSDLFDRVQKGPQEFRSLTEDILQASTCISQIQKSQAAFHARVSKLGEVDRGTTYAVFRNIRIELEDLQREMNDYSERNPGARVFDAPLVGCLRTLCEKLQFRVRMLAMLHQSFVLAGGTKMAEALQQIRGTTFDPQSIDTTEAMAARQIQQTSALTGGLATTGELEIPIEAVPATAEQGGGDSLPKQTGNANNPNDSSDIAVEAGDPAKVRDRPLAKAFLWQYMLWNIRRRTHGKTLSMVLGLNLPMVITLGSVFVAPVLIWATIVDEHGLRVPT</sequence>
<organism evidence="3 4">
    <name type="scientific">Immersiella caudata</name>
    <dbReference type="NCBI Taxonomy" id="314043"/>
    <lineage>
        <taxon>Eukaryota</taxon>
        <taxon>Fungi</taxon>
        <taxon>Dikarya</taxon>
        <taxon>Ascomycota</taxon>
        <taxon>Pezizomycotina</taxon>
        <taxon>Sordariomycetes</taxon>
        <taxon>Sordariomycetidae</taxon>
        <taxon>Sordariales</taxon>
        <taxon>Lasiosphaeriaceae</taxon>
        <taxon>Immersiella</taxon>
    </lineage>
</organism>
<evidence type="ECO:0000313" key="4">
    <source>
        <dbReference type="Proteomes" id="UP001175000"/>
    </source>
</evidence>
<name>A0AA40BZN1_9PEZI</name>
<evidence type="ECO:0000313" key="3">
    <source>
        <dbReference type="EMBL" id="KAK0619400.1"/>
    </source>
</evidence>
<dbReference type="AlphaFoldDB" id="A0AA40BZN1"/>
<feature type="transmembrane region" description="Helical" evidence="2">
    <location>
        <begin position="254"/>
        <end position="280"/>
    </location>
</feature>
<dbReference type="EMBL" id="JAULSU010000004">
    <property type="protein sequence ID" value="KAK0619400.1"/>
    <property type="molecule type" value="Genomic_DNA"/>
</dbReference>
<keyword evidence="2" id="KW-0812">Transmembrane</keyword>
<feature type="region of interest" description="Disordered" evidence="1">
    <location>
        <begin position="191"/>
        <end position="221"/>
    </location>
</feature>
<keyword evidence="2" id="KW-1133">Transmembrane helix</keyword>
<dbReference type="Proteomes" id="UP001175000">
    <property type="component" value="Unassembled WGS sequence"/>
</dbReference>
<protein>
    <submittedName>
        <fullName evidence="3">Uncharacterized protein</fullName>
    </submittedName>
</protein>
<reference evidence="3" key="1">
    <citation type="submission" date="2023-06" db="EMBL/GenBank/DDBJ databases">
        <title>Genome-scale phylogeny and comparative genomics of the fungal order Sordariales.</title>
        <authorList>
            <consortium name="Lawrence Berkeley National Laboratory"/>
            <person name="Hensen N."/>
            <person name="Bonometti L."/>
            <person name="Westerberg I."/>
            <person name="Brannstrom I.O."/>
            <person name="Guillou S."/>
            <person name="Cros-Aarteil S."/>
            <person name="Calhoun S."/>
            <person name="Haridas S."/>
            <person name="Kuo A."/>
            <person name="Mondo S."/>
            <person name="Pangilinan J."/>
            <person name="Riley R."/>
            <person name="Labutti K."/>
            <person name="Andreopoulos B."/>
            <person name="Lipzen A."/>
            <person name="Chen C."/>
            <person name="Yanf M."/>
            <person name="Daum C."/>
            <person name="Ng V."/>
            <person name="Clum A."/>
            <person name="Steindorff A."/>
            <person name="Ohm R."/>
            <person name="Martin F."/>
            <person name="Silar P."/>
            <person name="Natvig D."/>
            <person name="Lalanne C."/>
            <person name="Gautier V."/>
            <person name="Ament-Velasquez S.L."/>
            <person name="Kruys A."/>
            <person name="Hutchinson M.I."/>
            <person name="Powell A.J."/>
            <person name="Barry K."/>
            <person name="Miller A.N."/>
            <person name="Grigoriev I.V."/>
            <person name="Debuchy R."/>
            <person name="Gladieux P."/>
            <person name="Thoren M.H."/>
            <person name="Johannesson H."/>
        </authorList>
    </citation>
    <scope>NUCLEOTIDE SEQUENCE</scope>
    <source>
        <strain evidence="3">CBS 606.72</strain>
    </source>
</reference>
<proteinExistence type="predicted"/>
<keyword evidence="4" id="KW-1185">Reference proteome</keyword>
<evidence type="ECO:0000256" key="2">
    <source>
        <dbReference type="SAM" id="Phobius"/>
    </source>
</evidence>
<evidence type="ECO:0000256" key="1">
    <source>
        <dbReference type="SAM" id="MobiDB-lite"/>
    </source>
</evidence>
<keyword evidence="2" id="KW-0472">Membrane</keyword>
<accession>A0AA40BZN1</accession>